<dbReference type="OMA" id="QNDRGIA"/>
<dbReference type="HOGENOM" id="CLU_565225_0_0_1"/>
<evidence type="ECO:0000313" key="3">
    <source>
        <dbReference type="Proteomes" id="UP000007322"/>
    </source>
</evidence>
<dbReference type="KEGG" id="mtm:MYCTH_2120116"/>
<feature type="region of interest" description="Disordered" evidence="1">
    <location>
        <begin position="444"/>
        <end position="483"/>
    </location>
</feature>
<name>G2QKC1_THET4</name>
<feature type="region of interest" description="Disordered" evidence="1">
    <location>
        <begin position="154"/>
        <end position="431"/>
    </location>
</feature>
<feature type="region of interest" description="Disordered" evidence="1">
    <location>
        <begin position="46"/>
        <end position="103"/>
    </location>
</feature>
<feature type="compositionally biased region" description="Low complexity" evidence="1">
    <location>
        <begin position="384"/>
        <end position="403"/>
    </location>
</feature>
<organism evidence="2 3">
    <name type="scientific">Thermothelomyces thermophilus (strain ATCC 42464 / BCRC 31852 / DSM 1799)</name>
    <name type="common">Sporotrichum thermophile</name>
    <dbReference type="NCBI Taxonomy" id="573729"/>
    <lineage>
        <taxon>Eukaryota</taxon>
        <taxon>Fungi</taxon>
        <taxon>Dikarya</taxon>
        <taxon>Ascomycota</taxon>
        <taxon>Pezizomycotina</taxon>
        <taxon>Sordariomycetes</taxon>
        <taxon>Sordariomycetidae</taxon>
        <taxon>Sordariales</taxon>
        <taxon>Chaetomiaceae</taxon>
        <taxon>Thermothelomyces</taxon>
    </lineage>
</organism>
<protein>
    <submittedName>
        <fullName evidence="2">Uncharacterized protein</fullName>
    </submittedName>
</protein>
<accession>G2QKC1</accession>
<dbReference type="RefSeq" id="XP_003665272.1">
    <property type="nucleotide sequence ID" value="XM_003665224.1"/>
</dbReference>
<evidence type="ECO:0000256" key="1">
    <source>
        <dbReference type="SAM" id="MobiDB-lite"/>
    </source>
</evidence>
<feature type="compositionally biased region" description="Polar residues" evidence="1">
    <location>
        <begin position="358"/>
        <end position="370"/>
    </location>
</feature>
<dbReference type="OrthoDB" id="4585160at2759"/>
<feature type="compositionally biased region" description="Polar residues" evidence="1">
    <location>
        <begin position="80"/>
        <end position="92"/>
    </location>
</feature>
<dbReference type="GeneID" id="11511032"/>
<keyword evidence="3" id="KW-1185">Reference proteome</keyword>
<evidence type="ECO:0000313" key="2">
    <source>
        <dbReference type="EMBL" id="AEO60027.1"/>
    </source>
</evidence>
<feature type="compositionally biased region" description="Low complexity" evidence="1">
    <location>
        <begin position="461"/>
        <end position="476"/>
    </location>
</feature>
<dbReference type="Proteomes" id="UP000007322">
    <property type="component" value="Chromosome 5"/>
</dbReference>
<feature type="compositionally biased region" description="Pro residues" evidence="1">
    <location>
        <begin position="180"/>
        <end position="197"/>
    </location>
</feature>
<dbReference type="AlphaFoldDB" id="G2QKC1"/>
<reference evidence="2 3" key="1">
    <citation type="journal article" date="2011" name="Nat. Biotechnol.">
        <title>Comparative genomic analysis of the thermophilic biomass-degrading fungi Myceliophthora thermophila and Thielavia terrestris.</title>
        <authorList>
            <person name="Berka R.M."/>
            <person name="Grigoriev I.V."/>
            <person name="Otillar R."/>
            <person name="Salamov A."/>
            <person name="Grimwood J."/>
            <person name="Reid I."/>
            <person name="Ishmael N."/>
            <person name="John T."/>
            <person name="Darmond C."/>
            <person name="Moisan M.-C."/>
            <person name="Henrissat B."/>
            <person name="Coutinho P.M."/>
            <person name="Lombard V."/>
            <person name="Natvig D.O."/>
            <person name="Lindquist E."/>
            <person name="Schmutz J."/>
            <person name="Lucas S."/>
            <person name="Harris P."/>
            <person name="Powlowski J."/>
            <person name="Bellemare A."/>
            <person name="Taylor D."/>
            <person name="Butler G."/>
            <person name="de Vries R.P."/>
            <person name="Allijn I.E."/>
            <person name="van den Brink J."/>
            <person name="Ushinsky S."/>
            <person name="Storms R."/>
            <person name="Powell A.J."/>
            <person name="Paulsen I.T."/>
            <person name="Elbourne L.D.H."/>
            <person name="Baker S.E."/>
            <person name="Magnuson J."/>
            <person name="LaBoissiere S."/>
            <person name="Clutterbuck A.J."/>
            <person name="Martinez D."/>
            <person name="Wogulis M."/>
            <person name="de Leon A.L."/>
            <person name="Rey M.W."/>
            <person name="Tsang A."/>
        </authorList>
    </citation>
    <scope>NUCLEOTIDE SEQUENCE [LARGE SCALE GENOMIC DNA]</scope>
    <source>
        <strain evidence="3">ATCC 42464 / BCRC 31852 / DSM 1799</strain>
    </source>
</reference>
<dbReference type="eggNOG" id="ENOG502RJCR">
    <property type="taxonomic scope" value="Eukaryota"/>
</dbReference>
<gene>
    <name evidence="2" type="ORF">MYCTH_2120116</name>
</gene>
<feature type="compositionally biased region" description="Acidic residues" evidence="1">
    <location>
        <begin position="245"/>
        <end position="256"/>
    </location>
</feature>
<dbReference type="InParanoid" id="G2QKC1"/>
<proteinExistence type="predicted"/>
<sequence>MGRGDRRLPRLTQEELANPCTRISLDGVEVQLWQVAHIYGLSYEMPSPSLRGGASSQDFRSLPSRERDEGTEVPGVPGPLTSSGRSNVNERTPFTDLPIAPLRISPRRGVQQRIRCPAESDSSRHGSGTQDILRLIDELVDECWSDGIDKEETQDKTAVPLATLSDPAPRIKGATWADPSFPPPAHPPPARPLPRVPEQPAGNMNPGAGAHQARRLAVVPRTTPGISSRHSGKLTENSDPNRDNNDDDDDDDDDADSERTITPRASRRQLVAAPRERNVSMPNPWPSAQQPAAVHSAGRAVSASILRNRDEVHYHPLPQRFGPAQAQSKQVRPPLPLRHPLPDFLLNPPSFLQHPPDLSQQPHLPENQGNAGAVARRDPRSNKSGSTSSPAAACASAPRAAMPTSDDEVAVTSRWSSDSSDSEDEKESKMKRLKKVLSFSKLRPRKSSFFQKQTATEAGKSAVSVGRSTSGSSGSRRGSKTEN</sequence>
<dbReference type="VEuPathDB" id="FungiDB:MYCTH_2120116"/>
<dbReference type="EMBL" id="CP003006">
    <property type="protein sequence ID" value="AEO60027.1"/>
    <property type="molecule type" value="Genomic_DNA"/>
</dbReference>